<gene>
    <name evidence="2" type="ORF">GCM10009665_27960</name>
</gene>
<evidence type="ECO:0000313" key="3">
    <source>
        <dbReference type="Proteomes" id="UP001500037"/>
    </source>
</evidence>
<evidence type="ECO:0000259" key="1">
    <source>
        <dbReference type="PROSITE" id="PS51168"/>
    </source>
</evidence>
<dbReference type="SUPFAM" id="SSF56037">
    <property type="entry name" value="PheT/TilS domain"/>
    <property type="match status" value="1"/>
</dbReference>
<accession>A0ABN1W608</accession>
<dbReference type="Pfam" id="PF03483">
    <property type="entry name" value="B3_4"/>
    <property type="match status" value="1"/>
</dbReference>
<name>A0ABN1W608_9ACTN</name>
<reference evidence="2 3" key="1">
    <citation type="journal article" date="2019" name="Int. J. Syst. Evol. Microbiol.">
        <title>The Global Catalogue of Microorganisms (GCM) 10K type strain sequencing project: providing services to taxonomists for standard genome sequencing and annotation.</title>
        <authorList>
            <consortium name="The Broad Institute Genomics Platform"/>
            <consortium name="The Broad Institute Genome Sequencing Center for Infectious Disease"/>
            <person name="Wu L."/>
            <person name="Ma J."/>
        </authorList>
    </citation>
    <scope>NUCLEOTIDE SEQUENCE [LARGE SCALE GENOMIC DNA]</scope>
    <source>
        <strain evidence="2 3">JCM 13004</strain>
    </source>
</reference>
<dbReference type="SUPFAM" id="SSF48600">
    <property type="entry name" value="Chorismate mutase II"/>
    <property type="match status" value="1"/>
</dbReference>
<dbReference type="Gene3D" id="3.50.40.10">
    <property type="entry name" value="Phenylalanyl-trna Synthetase, Chain B, domain 3"/>
    <property type="match status" value="1"/>
</dbReference>
<dbReference type="SMART" id="SM00830">
    <property type="entry name" value="CM_2"/>
    <property type="match status" value="1"/>
</dbReference>
<dbReference type="EMBL" id="BAAALF010000039">
    <property type="protein sequence ID" value="GAA1236186.1"/>
    <property type="molecule type" value="Genomic_DNA"/>
</dbReference>
<dbReference type="InterPro" id="IPR020825">
    <property type="entry name" value="Phe-tRNA_synthase-like_B3/B4"/>
</dbReference>
<protein>
    <recommendedName>
        <fullName evidence="1">Chorismate mutase domain-containing protein</fullName>
    </recommendedName>
</protein>
<dbReference type="PANTHER" id="PTHR39209">
    <property type="match status" value="1"/>
</dbReference>
<dbReference type="SMART" id="SM00873">
    <property type="entry name" value="B3_4"/>
    <property type="match status" value="1"/>
</dbReference>
<dbReference type="Pfam" id="PF01817">
    <property type="entry name" value="CM_2"/>
    <property type="match status" value="1"/>
</dbReference>
<dbReference type="InterPro" id="IPR036979">
    <property type="entry name" value="CM_dom_sf"/>
</dbReference>
<dbReference type="PANTHER" id="PTHR39209:SF2">
    <property type="entry name" value="CYTOPLASMIC PROTEIN"/>
    <property type="match status" value="1"/>
</dbReference>
<organism evidence="2 3">
    <name type="scientific">Kitasatospora nipponensis</name>
    <dbReference type="NCBI Taxonomy" id="258049"/>
    <lineage>
        <taxon>Bacteria</taxon>
        <taxon>Bacillati</taxon>
        <taxon>Actinomycetota</taxon>
        <taxon>Actinomycetes</taxon>
        <taxon>Kitasatosporales</taxon>
        <taxon>Streptomycetaceae</taxon>
        <taxon>Kitasatospora</taxon>
    </lineage>
</organism>
<proteinExistence type="predicted"/>
<comment type="caution">
    <text evidence="2">The sequence shown here is derived from an EMBL/GenBank/DDBJ whole genome shotgun (WGS) entry which is preliminary data.</text>
</comment>
<sequence>MPGRRVPSSTARRIPSRIWPASGRRVALRSSVNASCQDNWTVPPGPKWCGRVILALGGMGGMSIFTPPVRTVTVADAVFTAVPQYVLGLLARPAVPVSSPSSPAYADARLRAAEDRVHARGSDRAGIAALPPVAGWRAAHRAVGGDPVRHPCAAEALLRRHAGGGRLPRINSAVDLANALSLESGLPVASMAVAGLDGELTVRPATGTEVFHPLGSPAGTVEAPAPGEVVYADAAGTAHSRHWNWRQGDTVRTVPGTHDLLFTVECAHAGGRAEVSAALAELRTELGPPAGEPLLLDAERRSAPVSFDPLDCLRGRIDALDDRILALLGERVAVVREVARYKSDESAVRAPARVEQVVRRVTALADRHGVPAGLAERLYRLLIEELTELELSHLR</sequence>
<evidence type="ECO:0000313" key="2">
    <source>
        <dbReference type="EMBL" id="GAA1236186.1"/>
    </source>
</evidence>
<dbReference type="Proteomes" id="UP001500037">
    <property type="component" value="Unassembled WGS sequence"/>
</dbReference>
<dbReference type="InterPro" id="IPR002701">
    <property type="entry name" value="CM_II_prokaryot"/>
</dbReference>
<dbReference type="Gene3D" id="1.20.59.10">
    <property type="entry name" value="Chorismate mutase"/>
    <property type="match status" value="1"/>
</dbReference>
<feature type="domain" description="Chorismate mutase" evidence="1">
    <location>
        <begin position="304"/>
        <end position="394"/>
    </location>
</feature>
<keyword evidence="3" id="KW-1185">Reference proteome</keyword>
<dbReference type="InterPro" id="IPR005146">
    <property type="entry name" value="B3/B4_tRNA-bd"/>
</dbReference>
<dbReference type="PROSITE" id="PS51168">
    <property type="entry name" value="CHORISMATE_MUT_2"/>
    <property type="match status" value="1"/>
</dbReference>
<dbReference type="InterPro" id="IPR036263">
    <property type="entry name" value="Chorismate_II_sf"/>
</dbReference>